<sequence length="430" mass="48080">MRPEKDIFSAPSVNSLTGIISLVKTGQEYLLTLGIDDITGIIDKVSRSWSDRNNTLQQRFGSSGLNYLLYWFRKKHLSQIIHNSLRTNRKVLDSFCETTGIPYKLKANPRGIISHWLAGNVPMLGMLSLVQGLLTKNANILKVPRQNGEVIPLLLNSFNGVVYENEAGVQIHGSELIKSVAAIYFERDDMEAQKTLSLHSNVRVAWGGMDAVELVMNLPRRYGCEDVIFGPRTSFIVIGKEFLESYEQAKTCASRSSIDASIFEQQGCNSPHTVFVEKGGQVTPLEFAGLLGDAMAETLKRFPKGELSPGDTLKILNLRTQYDMMGEAFYPSDMAWTVLYGEDDTGLATPCFNRTLFVRPVDDVMEVVDYCNHLTQTAGIALSEKRRETFVSQVTARGIDRCPDLGAMSSYDTPWDGMFVVDRFVRWSKL</sequence>
<organism evidence="2 3">
    <name type="scientific">candidate division CSSED10-310 bacterium</name>
    <dbReference type="NCBI Taxonomy" id="2855610"/>
    <lineage>
        <taxon>Bacteria</taxon>
        <taxon>Bacteria division CSSED10-310</taxon>
    </lineage>
</organism>
<dbReference type="InterPro" id="IPR008670">
    <property type="entry name" value="CoA_reduct_LuxC"/>
</dbReference>
<evidence type="ECO:0000313" key="3">
    <source>
        <dbReference type="Proteomes" id="UP001594351"/>
    </source>
</evidence>
<keyword evidence="3" id="KW-1185">Reference proteome</keyword>
<keyword evidence="1" id="KW-0521">NADP</keyword>
<gene>
    <name evidence="2" type="ORF">ACFL27_08780</name>
</gene>
<accession>A0ABV6YVP1</accession>
<reference evidence="2 3" key="1">
    <citation type="submission" date="2024-09" db="EMBL/GenBank/DDBJ databases">
        <title>Laminarin stimulates single cell rates of sulfate reduction while oxygen inhibits transcriptomic activity in coastal marine sediment.</title>
        <authorList>
            <person name="Lindsay M."/>
            <person name="Orcutt B."/>
            <person name="Emerson D."/>
            <person name="Stepanauskas R."/>
            <person name="D'Angelo T."/>
        </authorList>
    </citation>
    <scope>NUCLEOTIDE SEQUENCE [LARGE SCALE GENOMIC DNA]</scope>
    <source>
        <strain evidence="2">SAG AM-311-K15</strain>
    </source>
</reference>
<evidence type="ECO:0000256" key="1">
    <source>
        <dbReference type="ARBA" id="ARBA00022857"/>
    </source>
</evidence>
<dbReference type="EMBL" id="JBHPBY010000088">
    <property type="protein sequence ID" value="MFC1850272.1"/>
    <property type="molecule type" value="Genomic_DNA"/>
</dbReference>
<proteinExistence type="predicted"/>
<comment type="caution">
    <text evidence="2">The sequence shown here is derived from an EMBL/GenBank/DDBJ whole genome shotgun (WGS) entry which is preliminary data.</text>
</comment>
<dbReference type="Proteomes" id="UP001594351">
    <property type="component" value="Unassembled WGS sequence"/>
</dbReference>
<name>A0ABV6YVP1_UNCC1</name>
<evidence type="ECO:0000313" key="2">
    <source>
        <dbReference type="EMBL" id="MFC1850272.1"/>
    </source>
</evidence>
<protein>
    <submittedName>
        <fullName evidence="2">Acyl-CoA reductase</fullName>
    </submittedName>
</protein>
<dbReference type="Pfam" id="PF05893">
    <property type="entry name" value="LuxC"/>
    <property type="match status" value="1"/>
</dbReference>